<organism evidence="1 2">
    <name type="scientific">Peribacillus asahii</name>
    <dbReference type="NCBI Taxonomy" id="228899"/>
    <lineage>
        <taxon>Bacteria</taxon>
        <taxon>Bacillati</taxon>
        <taxon>Bacillota</taxon>
        <taxon>Bacilli</taxon>
        <taxon>Bacillales</taxon>
        <taxon>Bacillaceae</taxon>
        <taxon>Peribacillus</taxon>
    </lineage>
</organism>
<evidence type="ECO:0000313" key="2">
    <source>
        <dbReference type="Proteomes" id="UP000283095"/>
    </source>
</evidence>
<evidence type="ECO:0000313" key="1">
    <source>
        <dbReference type="EMBL" id="AZV41018.1"/>
    </source>
</evidence>
<dbReference type="RefSeq" id="WP_127758785.1">
    <property type="nucleotide sequence ID" value="NZ_CP026095.1"/>
</dbReference>
<dbReference type="PANTHER" id="PTHR33542">
    <property type="entry name" value="SIROHYDROCHLORIN FERROCHELATASE, CHLOROPLASTIC"/>
    <property type="match status" value="1"/>
</dbReference>
<protein>
    <submittedName>
        <fullName evidence="1">Uncharacterized protein</fullName>
    </submittedName>
</protein>
<reference evidence="1 2" key="1">
    <citation type="submission" date="2018-01" db="EMBL/GenBank/DDBJ databases">
        <title>Bacillus asahii Genome sequencing and assembly.</title>
        <authorList>
            <person name="Jiang H."/>
            <person name="Feng Y."/>
            <person name="Zhao F."/>
            <person name="Lin X."/>
        </authorList>
    </citation>
    <scope>NUCLEOTIDE SEQUENCE [LARGE SCALE GENOMIC DNA]</scope>
    <source>
        <strain evidence="1 2">OM18</strain>
    </source>
</reference>
<sequence>MKQAVLYVCHGSRVKKACEEAIAFLSRCQKHVEAEIQEVCFLELASPSIEEGFSSCVQQGATHIAVVPLLLLTAVHAKYDIPLELEKVSQQYPGVQVTYGKPIGVHEKMAESVVERVLEQNEGYPDSSVIVLIGRGSSDPDVVKDLESIGELVKKHSHIEDVRICYLVAAEPKFEDMLAELTLLKNRSIFLVPYLLFTGVLMKKIESQVQLAQEENNNIRLCRYLGYDSKVEEVFTERVLEAMRNTDSSYTFNGQYKGIME</sequence>
<name>A0A3Q9RKM9_9BACI</name>
<dbReference type="Proteomes" id="UP000283095">
    <property type="component" value="Chromosome"/>
</dbReference>
<dbReference type="GO" id="GO:0016829">
    <property type="term" value="F:lyase activity"/>
    <property type="evidence" value="ECO:0007669"/>
    <property type="project" value="InterPro"/>
</dbReference>
<dbReference type="EMBL" id="CP026095">
    <property type="protein sequence ID" value="AZV41018.1"/>
    <property type="molecule type" value="Genomic_DNA"/>
</dbReference>
<gene>
    <name evidence="1" type="ORF">BAOM_0341</name>
</gene>
<dbReference type="CDD" id="cd03414">
    <property type="entry name" value="CbiX_SirB_C"/>
    <property type="match status" value="1"/>
</dbReference>
<dbReference type="PANTHER" id="PTHR33542:SF3">
    <property type="entry name" value="SIROHYDROCHLORIN FERROCHELATASE, CHLOROPLASTIC"/>
    <property type="match status" value="1"/>
</dbReference>
<dbReference type="SUPFAM" id="SSF53800">
    <property type="entry name" value="Chelatase"/>
    <property type="match status" value="1"/>
</dbReference>
<dbReference type="Gene3D" id="3.40.50.1400">
    <property type="match status" value="2"/>
</dbReference>
<dbReference type="AlphaFoldDB" id="A0A3Q9RKM9"/>
<dbReference type="KEGG" id="pasa:BAOM_0341"/>
<accession>A0A3Q9RKM9</accession>
<dbReference type="CDD" id="cd03416">
    <property type="entry name" value="CbiX_SirB_N"/>
    <property type="match status" value="1"/>
</dbReference>
<proteinExistence type="predicted"/>
<dbReference type="OrthoDB" id="9797895at2"/>
<dbReference type="InterPro" id="IPR050963">
    <property type="entry name" value="Sirohydro_Cobaltochel/CbiX"/>
</dbReference>
<dbReference type="InterPro" id="IPR002762">
    <property type="entry name" value="CbiX-like"/>
</dbReference>
<dbReference type="Pfam" id="PF01903">
    <property type="entry name" value="CbiX"/>
    <property type="match status" value="2"/>
</dbReference>